<accession>A0A1H8D8S1</accession>
<dbReference type="InterPro" id="IPR036388">
    <property type="entry name" value="WH-like_DNA-bd_sf"/>
</dbReference>
<feature type="domain" description="RNA polymerase sigma factor 70 region 4 type 2" evidence="6">
    <location>
        <begin position="115"/>
        <end position="166"/>
    </location>
</feature>
<proteinExistence type="inferred from homology"/>
<dbReference type="Gene3D" id="1.10.1740.10">
    <property type="match status" value="1"/>
</dbReference>
<dbReference type="PANTHER" id="PTHR43133:SF51">
    <property type="entry name" value="RNA POLYMERASE SIGMA FACTOR"/>
    <property type="match status" value="1"/>
</dbReference>
<evidence type="ECO:0000313" key="7">
    <source>
        <dbReference type="EMBL" id="SEN03555.1"/>
    </source>
</evidence>
<feature type="domain" description="RNA polymerase sigma-70 region 2" evidence="5">
    <location>
        <begin position="21"/>
        <end position="88"/>
    </location>
</feature>
<keyword evidence="8" id="KW-1185">Reference proteome</keyword>
<dbReference type="Proteomes" id="UP000199695">
    <property type="component" value="Unassembled WGS sequence"/>
</dbReference>
<dbReference type="CDD" id="cd06171">
    <property type="entry name" value="Sigma70_r4"/>
    <property type="match status" value="1"/>
</dbReference>
<evidence type="ECO:0000259" key="6">
    <source>
        <dbReference type="Pfam" id="PF08281"/>
    </source>
</evidence>
<dbReference type="NCBIfam" id="TIGR02937">
    <property type="entry name" value="sigma70-ECF"/>
    <property type="match status" value="1"/>
</dbReference>
<keyword evidence="3" id="KW-0731">Sigma factor</keyword>
<dbReference type="GO" id="GO:0016987">
    <property type="term" value="F:sigma factor activity"/>
    <property type="evidence" value="ECO:0007669"/>
    <property type="project" value="UniProtKB-KW"/>
</dbReference>
<dbReference type="EMBL" id="FOCQ01000005">
    <property type="protein sequence ID" value="SEN03555.1"/>
    <property type="molecule type" value="Genomic_DNA"/>
</dbReference>
<dbReference type="AlphaFoldDB" id="A0A1H8D8S1"/>
<evidence type="ECO:0000256" key="2">
    <source>
        <dbReference type="ARBA" id="ARBA00023015"/>
    </source>
</evidence>
<keyword evidence="4" id="KW-0804">Transcription</keyword>
<reference evidence="7 8" key="1">
    <citation type="submission" date="2016-10" db="EMBL/GenBank/DDBJ databases">
        <authorList>
            <person name="de Groot N.N."/>
        </authorList>
    </citation>
    <scope>NUCLEOTIDE SEQUENCE [LARGE SCALE GENOMIC DNA]</scope>
    <source>
        <strain evidence="7 8">DSM 46701</strain>
    </source>
</reference>
<dbReference type="InterPro" id="IPR039425">
    <property type="entry name" value="RNA_pol_sigma-70-like"/>
</dbReference>
<sequence>MVDQEIIERAKSGDREAIVQLLRRLETPVYRTAYYWMGNEQDAMDATQEALLKIYKHLPAFKGDSMLETWAQRIVTNVCMDHFRKRKKVVFIQEEAWHEDRKAVREVERGAVAADLKQAIERLPDAQRKAIILRYVQEYNYQEIADAMQLPLNTVKSHLFRARKQLQQWLAEYREGGVTRWEAKK</sequence>
<dbReference type="RefSeq" id="WP_089966606.1">
    <property type="nucleotide sequence ID" value="NZ_FOCQ01000005.1"/>
</dbReference>
<evidence type="ECO:0000256" key="3">
    <source>
        <dbReference type="ARBA" id="ARBA00023082"/>
    </source>
</evidence>
<evidence type="ECO:0000256" key="4">
    <source>
        <dbReference type="ARBA" id="ARBA00023163"/>
    </source>
</evidence>
<keyword evidence="2" id="KW-0805">Transcription regulation</keyword>
<dbReference type="InterPro" id="IPR013325">
    <property type="entry name" value="RNA_pol_sigma_r2"/>
</dbReference>
<dbReference type="PANTHER" id="PTHR43133">
    <property type="entry name" value="RNA POLYMERASE ECF-TYPE SIGMA FACTO"/>
    <property type="match status" value="1"/>
</dbReference>
<gene>
    <name evidence="7" type="ORF">SAMN05444955_10549</name>
</gene>
<dbReference type="InterPro" id="IPR007627">
    <property type="entry name" value="RNA_pol_sigma70_r2"/>
</dbReference>
<dbReference type="InterPro" id="IPR014284">
    <property type="entry name" value="RNA_pol_sigma-70_dom"/>
</dbReference>
<evidence type="ECO:0000259" key="5">
    <source>
        <dbReference type="Pfam" id="PF04542"/>
    </source>
</evidence>
<dbReference type="Pfam" id="PF08281">
    <property type="entry name" value="Sigma70_r4_2"/>
    <property type="match status" value="1"/>
</dbReference>
<dbReference type="Gene3D" id="1.10.10.10">
    <property type="entry name" value="Winged helix-like DNA-binding domain superfamily/Winged helix DNA-binding domain"/>
    <property type="match status" value="1"/>
</dbReference>
<dbReference type="SUPFAM" id="SSF88946">
    <property type="entry name" value="Sigma2 domain of RNA polymerase sigma factors"/>
    <property type="match status" value="1"/>
</dbReference>
<name>A0A1H8D8S1_9BACL</name>
<dbReference type="InterPro" id="IPR013249">
    <property type="entry name" value="RNA_pol_sigma70_r4_t2"/>
</dbReference>
<dbReference type="GO" id="GO:0003677">
    <property type="term" value="F:DNA binding"/>
    <property type="evidence" value="ECO:0007669"/>
    <property type="project" value="InterPro"/>
</dbReference>
<evidence type="ECO:0000313" key="8">
    <source>
        <dbReference type="Proteomes" id="UP000199695"/>
    </source>
</evidence>
<evidence type="ECO:0000256" key="1">
    <source>
        <dbReference type="ARBA" id="ARBA00010641"/>
    </source>
</evidence>
<organism evidence="7 8">
    <name type="scientific">Lihuaxuella thermophila</name>
    <dbReference type="NCBI Taxonomy" id="1173111"/>
    <lineage>
        <taxon>Bacteria</taxon>
        <taxon>Bacillati</taxon>
        <taxon>Bacillota</taxon>
        <taxon>Bacilli</taxon>
        <taxon>Bacillales</taxon>
        <taxon>Thermoactinomycetaceae</taxon>
        <taxon>Lihuaxuella</taxon>
    </lineage>
</organism>
<dbReference type="SUPFAM" id="SSF88659">
    <property type="entry name" value="Sigma3 and sigma4 domains of RNA polymerase sigma factors"/>
    <property type="match status" value="1"/>
</dbReference>
<comment type="similarity">
    <text evidence="1">Belongs to the sigma-70 factor family. ECF subfamily.</text>
</comment>
<dbReference type="InterPro" id="IPR013324">
    <property type="entry name" value="RNA_pol_sigma_r3/r4-like"/>
</dbReference>
<dbReference type="STRING" id="1173111.SAMN05444955_10549"/>
<dbReference type="OrthoDB" id="9785675at2"/>
<dbReference type="Pfam" id="PF04542">
    <property type="entry name" value="Sigma70_r2"/>
    <property type="match status" value="1"/>
</dbReference>
<dbReference type="GO" id="GO:0006352">
    <property type="term" value="P:DNA-templated transcription initiation"/>
    <property type="evidence" value="ECO:0007669"/>
    <property type="project" value="InterPro"/>
</dbReference>
<protein>
    <submittedName>
        <fullName evidence="7">RNA polymerase sigma-70 factor, ECF subfamily</fullName>
    </submittedName>
</protein>